<evidence type="ECO:0000256" key="5">
    <source>
        <dbReference type="ARBA" id="ARBA00013189"/>
    </source>
</evidence>
<dbReference type="Gene3D" id="3.40.50.720">
    <property type="entry name" value="NAD(P)-binding Rossmann-like Domain"/>
    <property type="match status" value="1"/>
</dbReference>
<dbReference type="InterPro" id="IPR001509">
    <property type="entry name" value="Epimerase_deHydtase"/>
</dbReference>
<dbReference type="EMBL" id="QUWV01000113">
    <property type="protein sequence ID" value="RFD19255.1"/>
    <property type="molecule type" value="Genomic_DNA"/>
</dbReference>
<dbReference type="PANTHER" id="PTHR43725:SF53">
    <property type="entry name" value="UDP-ARABINOSE 4-EPIMERASE 1"/>
    <property type="match status" value="1"/>
</dbReference>
<evidence type="ECO:0000256" key="6">
    <source>
        <dbReference type="ARBA" id="ARBA00018569"/>
    </source>
</evidence>
<evidence type="ECO:0000259" key="11">
    <source>
        <dbReference type="Pfam" id="PF01370"/>
    </source>
</evidence>
<evidence type="ECO:0000256" key="7">
    <source>
        <dbReference type="ARBA" id="ARBA00023027"/>
    </source>
</evidence>
<accession>A0A371YYE8</accession>
<comment type="cofactor">
    <cofactor evidence="2 10">
        <name>NAD(+)</name>
        <dbReference type="ChEBI" id="CHEBI:57540"/>
    </cofactor>
</comment>
<dbReference type="CDD" id="cd05247">
    <property type="entry name" value="UDP_G4E_1_SDR_e"/>
    <property type="match status" value="1"/>
</dbReference>
<comment type="caution">
    <text evidence="12">The sequence shown here is derived from an EMBL/GenBank/DDBJ whole genome shotgun (WGS) entry which is preliminary data.</text>
</comment>
<dbReference type="GO" id="GO:0033499">
    <property type="term" value="P:galactose catabolic process via UDP-galactose, Leloir pathway"/>
    <property type="evidence" value="ECO:0007669"/>
    <property type="project" value="TreeGrafter"/>
</dbReference>
<comment type="similarity">
    <text evidence="4 10">Belongs to the NAD(P)-dependent epimerase/dehydratase family.</text>
</comment>
<dbReference type="SUPFAM" id="SSF51735">
    <property type="entry name" value="NAD(P)-binding Rossmann-fold domains"/>
    <property type="match status" value="1"/>
</dbReference>
<proteinExistence type="inferred from homology"/>
<evidence type="ECO:0000256" key="4">
    <source>
        <dbReference type="ARBA" id="ARBA00007637"/>
    </source>
</evidence>
<dbReference type="RefSeq" id="WP_116703631.1">
    <property type="nucleotide sequence ID" value="NZ_QUWV01000113.1"/>
</dbReference>
<keyword evidence="9 10" id="KW-0119">Carbohydrate metabolism</keyword>
<dbReference type="PANTHER" id="PTHR43725">
    <property type="entry name" value="UDP-GLUCOSE 4-EPIMERASE"/>
    <property type="match status" value="1"/>
</dbReference>
<dbReference type="AlphaFoldDB" id="A0A371YYE8"/>
<evidence type="ECO:0000256" key="8">
    <source>
        <dbReference type="ARBA" id="ARBA00023235"/>
    </source>
</evidence>
<keyword evidence="7 10" id="KW-0520">NAD</keyword>
<protein>
    <recommendedName>
        <fullName evidence="6 10">UDP-glucose 4-epimerase</fullName>
        <ecNumber evidence="5 10">5.1.3.2</ecNumber>
    </recommendedName>
</protein>
<evidence type="ECO:0000256" key="1">
    <source>
        <dbReference type="ARBA" id="ARBA00000083"/>
    </source>
</evidence>
<dbReference type="NCBIfam" id="TIGR01179">
    <property type="entry name" value="galE"/>
    <property type="match status" value="1"/>
</dbReference>
<dbReference type="Proteomes" id="UP000262371">
    <property type="component" value="Unassembled WGS sequence"/>
</dbReference>
<comment type="pathway">
    <text evidence="3 10">Carbohydrate metabolism; galactose metabolism.</text>
</comment>
<keyword evidence="8 10" id="KW-0413">Isomerase</keyword>
<evidence type="ECO:0000256" key="9">
    <source>
        <dbReference type="ARBA" id="ARBA00023277"/>
    </source>
</evidence>
<evidence type="ECO:0000313" key="12">
    <source>
        <dbReference type="EMBL" id="RFD19255.1"/>
    </source>
</evidence>
<name>A0A371YYE8_9PROT</name>
<evidence type="ECO:0000313" key="13">
    <source>
        <dbReference type="Proteomes" id="UP000262371"/>
    </source>
</evidence>
<keyword evidence="13" id="KW-1185">Reference proteome</keyword>
<organism evidence="12 13">
    <name type="scientific">Komagataeibacter melaceti</name>
    <dbReference type="NCBI Taxonomy" id="2766577"/>
    <lineage>
        <taxon>Bacteria</taxon>
        <taxon>Pseudomonadati</taxon>
        <taxon>Pseudomonadota</taxon>
        <taxon>Alphaproteobacteria</taxon>
        <taxon>Acetobacterales</taxon>
        <taxon>Acetobacteraceae</taxon>
        <taxon>Komagataeibacter</taxon>
    </lineage>
</organism>
<gene>
    <name evidence="12" type="primary">galE</name>
    <name evidence="12" type="ORF">DY926_12305</name>
</gene>
<evidence type="ECO:0000256" key="2">
    <source>
        <dbReference type="ARBA" id="ARBA00001911"/>
    </source>
</evidence>
<dbReference type="GO" id="GO:0003978">
    <property type="term" value="F:UDP-glucose 4-epimerase activity"/>
    <property type="evidence" value="ECO:0007669"/>
    <property type="project" value="UniProtKB-UniRule"/>
</dbReference>
<dbReference type="UniPathway" id="UPA00214"/>
<comment type="catalytic activity">
    <reaction evidence="1 10">
        <text>UDP-alpha-D-glucose = UDP-alpha-D-galactose</text>
        <dbReference type="Rhea" id="RHEA:22168"/>
        <dbReference type="ChEBI" id="CHEBI:58885"/>
        <dbReference type="ChEBI" id="CHEBI:66914"/>
        <dbReference type="EC" id="5.1.3.2"/>
    </reaction>
</comment>
<dbReference type="EC" id="5.1.3.2" evidence="5 10"/>
<feature type="domain" description="NAD-dependent epimerase/dehydratase" evidence="11">
    <location>
        <begin position="4"/>
        <end position="250"/>
    </location>
</feature>
<comment type="subunit">
    <text evidence="10">Homodimer.</text>
</comment>
<dbReference type="InterPro" id="IPR005886">
    <property type="entry name" value="UDP_G4E"/>
</dbReference>
<reference evidence="12 13" key="1">
    <citation type="submission" date="2018-08" db="EMBL/GenBank/DDBJ databases">
        <title>Komagataeibacter sp. AV 382.</title>
        <authorList>
            <person name="Skraban J."/>
            <person name="Trcek J."/>
        </authorList>
    </citation>
    <scope>NUCLEOTIDE SEQUENCE [LARGE SCALE GENOMIC DNA]</scope>
    <source>
        <strain evidence="12 13">AV 382</strain>
    </source>
</reference>
<dbReference type="OrthoDB" id="9801785at2"/>
<dbReference type="Pfam" id="PF01370">
    <property type="entry name" value="Epimerase"/>
    <property type="match status" value="1"/>
</dbReference>
<dbReference type="InterPro" id="IPR036291">
    <property type="entry name" value="NAD(P)-bd_dom_sf"/>
</dbReference>
<evidence type="ECO:0000256" key="10">
    <source>
        <dbReference type="RuleBase" id="RU366046"/>
    </source>
</evidence>
<sequence length="337" mass="36727">MRFFITGGAGYIGSHVVLMLLDAGHEVVVLDNLSTGHRQAVPPEARFILGDLSNTALVDDILSDGPWDGIMHFAARSLVAESMREPFMYLRQNVEPALSLIELAVRHKVPAFVFSSTAALFSNIDNSIISENSPVAPCSPYGESKLMVERALYWADRVHGLRSACLRYFNAAGADPKGRAGEDHQPETHLIPLAIQTVLGKRPSLDLFGNDYPTPDGSCIRDYVHVTDLARAHLAAVGAIGQRSVTYNIGNGKGYSNLQVVQSIERVSGRRMNWRWAPRRAGDPAVLVASSALLQRETGWKSAFHDLDTIVETALAWAEKYPDGYASVSLKKDAASA</sequence>
<dbReference type="Gene3D" id="3.90.25.10">
    <property type="entry name" value="UDP-galactose 4-epimerase, domain 1"/>
    <property type="match status" value="1"/>
</dbReference>
<evidence type="ECO:0000256" key="3">
    <source>
        <dbReference type="ARBA" id="ARBA00004947"/>
    </source>
</evidence>